<gene>
    <name evidence="9" type="ORF">EPUS_04634</name>
</gene>
<name>U1GA25_ENDPU</name>
<evidence type="ECO:0000256" key="4">
    <source>
        <dbReference type="ARBA" id="ARBA00022777"/>
    </source>
</evidence>
<dbReference type="SUPFAM" id="SSF56112">
    <property type="entry name" value="Protein kinase-like (PK-like)"/>
    <property type="match status" value="1"/>
</dbReference>
<dbReference type="PROSITE" id="PS50011">
    <property type="entry name" value="PROTEIN_KINASE_DOM"/>
    <property type="match status" value="1"/>
</dbReference>
<dbReference type="GeneID" id="19239589"/>
<dbReference type="GO" id="GO:0007052">
    <property type="term" value="P:mitotic spindle organization"/>
    <property type="evidence" value="ECO:0007669"/>
    <property type="project" value="TreeGrafter"/>
</dbReference>
<evidence type="ECO:0000256" key="3">
    <source>
        <dbReference type="ARBA" id="ARBA00022741"/>
    </source>
</evidence>
<feature type="compositionally biased region" description="Polar residues" evidence="7">
    <location>
        <begin position="514"/>
        <end position="524"/>
    </location>
</feature>
<feature type="binding site" evidence="6">
    <location>
        <position position="94"/>
    </location>
    <ligand>
        <name>ATP</name>
        <dbReference type="ChEBI" id="CHEBI:30616"/>
    </ligand>
</feature>
<dbReference type="RefSeq" id="XP_007805762.1">
    <property type="nucleotide sequence ID" value="XM_007807571.1"/>
</dbReference>
<feature type="region of interest" description="Disordered" evidence="7">
    <location>
        <begin position="1"/>
        <end position="43"/>
    </location>
</feature>
<dbReference type="HOGENOM" id="CLU_000288_46_0_1"/>
<evidence type="ECO:0000256" key="1">
    <source>
        <dbReference type="ARBA" id="ARBA00022527"/>
    </source>
</evidence>
<evidence type="ECO:0000313" key="10">
    <source>
        <dbReference type="Proteomes" id="UP000019373"/>
    </source>
</evidence>
<keyword evidence="1" id="KW-0723">Serine/threonine-protein kinase</keyword>
<dbReference type="GO" id="GO:0005634">
    <property type="term" value="C:nucleus"/>
    <property type="evidence" value="ECO:0007669"/>
    <property type="project" value="TreeGrafter"/>
</dbReference>
<dbReference type="InterPro" id="IPR036947">
    <property type="entry name" value="POLO_box_dom_sf"/>
</dbReference>
<evidence type="ECO:0000256" key="2">
    <source>
        <dbReference type="ARBA" id="ARBA00022679"/>
    </source>
</evidence>
<dbReference type="PROSITE" id="PS00107">
    <property type="entry name" value="PROTEIN_KINASE_ATP"/>
    <property type="match status" value="1"/>
</dbReference>
<dbReference type="OMA" id="SPWIDFY"/>
<feature type="region of interest" description="Disordered" evidence="7">
    <location>
        <begin position="507"/>
        <end position="673"/>
    </location>
</feature>
<sequence length="1080" mass="120672">MPYASMEALSPRSANLPMKPPTAVKKTKVDTRAKPAQSGVNPDKIDEKWRPAAVIKEPEPEGNTYVTGKKLGRGGFAVCFEGRSERTAEIFALKVVKSHVEQKKQLEKFRTELQIHAKMHHPSIVEFYRAFAFENYTYVVLELCPNGSLMDMVKNRKSLSLPEVRRYMIQLCGGVKYMHQRCVIHRDLKMGNIFMDSHMNIKIGDFGLAAVVVDDKERRRTMCGTPNYIAPELLGKKGALDGHGNKVDTWAIGIICYAMLIGTPPFASKSQTEIYEKLKQLQYEWKEDCQYFIPNQAKNLVTLCLNLNPTERPGMDDLVEHEFFKMGAIAEELDRSCLRSPPLWLEHADPRGDKVTPGYGVDHPAICEISGVGKTATGRSRPAVGGNVNVSAMVEVELENANGCAPAIPMPEGVIYKEFVAAKEEWNASRKRPLTVPKIRGRQAPASNTDKLDMQLLSEALPETLTSRSVSTTTTAPTFATGISQALQHRAPVQSFAAQQRQQAFSSRAISRTVAPNQLTSRVASTREGRAHSTRELQPKESSRQTVRIKTRPAEPASQNSQGYLREQPVRAGVRVTRSTTIRDTPKYAVENASENAIVPDRREIQTAESAQEQQRPVRARPARSTTANRTEAQPRPKRRNLSREITADQEISARSSSSSGSEAASRPLEVIGSNDLKPKKALLISTRSRAETAKAVGSLSATPARATIFAPTDITTPVPGSSVDSVMNNLQEIYHDLALDDCIHEESTKRFRGVPSTAHPIVEKWVDYTERYGIGYLLSDGAAGAALKSSMDNARSSCCVVIRNSREHYRRRTRQEEVQIVPQGPQATPVEFYETFAKDGIRKASVPAEDFNYDQARPWKWIDGREVVASLSQQAKDDHAAERLKLLGLLDRFGKYMTNLNAMNTEETKEARVETFIRFYQRFGNVGAWGFGDGSFQFNFPDHTKLLFYRSGKDHGHSLMMDLYYLQPEDAKYLAKYGTFMDRSMERRSSFTVPVSGILGGSETRYVDIIKSNQVKEKLSWIRDVFALWVRGGGLGRTGNERLVWTGLRLKKVDRGNKNDMVWVTVGRDGGDGEVIREK</sequence>
<dbReference type="InterPro" id="IPR017441">
    <property type="entry name" value="Protein_kinase_ATP_BS"/>
</dbReference>
<keyword evidence="2" id="KW-0808">Transferase</keyword>
<dbReference type="GO" id="GO:0000776">
    <property type="term" value="C:kinetochore"/>
    <property type="evidence" value="ECO:0007669"/>
    <property type="project" value="TreeGrafter"/>
</dbReference>
<dbReference type="FunFam" id="3.30.200.20:FF:000042">
    <property type="entry name" value="Aurora kinase A"/>
    <property type="match status" value="1"/>
</dbReference>
<evidence type="ECO:0000313" key="9">
    <source>
        <dbReference type="EMBL" id="ERF68536.1"/>
    </source>
</evidence>
<dbReference type="InterPro" id="IPR033701">
    <property type="entry name" value="POLO_box_1"/>
</dbReference>
<dbReference type="eggNOG" id="KOG0575">
    <property type="taxonomic scope" value="Eukaryota"/>
</dbReference>
<dbReference type="SMART" id="SM00220">
    <property type="entry name" value="S_TKc"/>
    <property type="match status" value="1"/>
</dbReference>
<dbReference type="Gene3D" id="1.10.510.10">
    <property type="entry name" value="Transferase(Phosphotransferase) domain 1"/>
    <property type="match status" value="1"/>
</dbReference>
<proteinExistence type="predicted"/>
<feature type="compositionally biased region" description="Low complexity" evidence="7">
    <location>
        <begin position="653"/>
        <end position="666"/>
    </location>
</feature>
<evidence type="ECO:0000256" key="7">
    <source>
        <dbReference type="SAM" id="MobiDB-lite"/>
    </source>
</evidence>
<organism evidence="9 10">
    <name type="scientific">Endocarpon pusillum (strain Z07020 / HMAS-L-300199)</name>
    <name type="common">Lichen-forming fungus</name>
    <dbReference type="NCBI Taxonomy" id="1263415"/>
    <lineage>
        <taxon>Eukaryota</taxon>
        <taxon>Fungi</taxon>
        <taxon>Dikarya</taxon>
        <taxon>Ascomycota</taxon>
        <taxon>Pezizomycotina</taxon>
        <taxon>Eurotiomycetes</taxon>
        <taxon>Chaetothyriomycetidae</taxon>
        <taxon>Verrucariales</taxon>
        <taxon>Verrucariaceae</taxon>
        <taxon>Endocarpon</taxon>
    </lineage>
</organism>
<dbReference type="CDD" id="cd14099">
    <property type="entry name" value="STKc_PLK"/>
    <property type="match status" value="1"/>
</dbReference>
<dbReference type="InterPro" id="IPR000719">
    <property type="entry name" value="Prot_kinase_dom"/>
</dbReference>
<keyword evidence="10" id="KW-1185">Reference proteome</keyword>
<keyword evidence="3 6" id="KW-0547">Nucleotide-binding</keyword>
<dbReference type="GO" id="GO:0004674">
    <property type="term" value="F:protein serine/threonine kinase activity"/>
    <property type="evidence" value="ECO:0007669"/>
    <property type="project" value="UniProtKB-KW"/>
</dbReference>
<dbReference type="InterPro" id="IPR011009">
    <property type="entry name" value="Kinase-like_dom_sf"/>
</dbReference>
<dbReference type="PANTHER" id="PTHR24345:SF0">
    <property type="entry name" value="CELL CYCLE SERINE_THREONINE-PROTEIN KINASE CDC5_MSD2"/>
    <property type="match status" value="1"/>
</dbReference>
<dbReference type="InterPro" id="IPR008271">
    <property type="entry name" value="Ser/Thr_kinase_AS"/>
</dbReference>
<dbReference type="CDD" id="cd13118">
    <property type="entry name" value="POLO_box_1"/>
    <property type="match status" value="1"/>
</dbReference>
<reference evidence="10" key="1">
    <citation type="journal article" date="2014" name="BMC Genomics">
        <title>Genome characteristics reveal the impact of lichenization on lichen-forming fungus Endocarpon pusillum Hedwig (Verrucariales, Ascomycota).</title>
        <authorList>
            <person name="Wang Y.-Y."/>
            <person name="Liu B."/>
            <person name="Zhang X.-Y."/>
            <person name="Zhou Q.-M."/>
            <person name="Zhang T."/>
            <person name="Li H."/>
            <person name="Yu Y.-F."/>
            <person name="Zhang X.-L."/>
            <person name="Hao X.-Y."/>
            <person name="Wang M."/>
            <person name="Wang L."/>
            <person name="Wei J.-C."/>
        </authorList>
    </citation>
    <scope>NUCLEOTIDE SEQUENCE [LARGE SCALE GENOMIC DNA]</scope>
    <source>
        <strain evidence="10">Z07020 / HMAS-L-300199</strain>
    </source>
</reference>
<dbReference type="SUPFAM" id="SSF82615">
    <property type="entry name" value="Polo-box domain"/>
    <property type="match status" value="2"/>
</dbReference>
<accession>U1GA25</accession>
<dbReference type="GO" id="GO:0005737">
    <property type="term" value="C:cytoplasm"/>
    <property type="evidence" value="ECO:0007669"/>
    <property type="project" value="TreeGrafter"/>
</dbReference>
<dbReference type="EMBL" id="KE721515">
    <property type="protein sequence ID" value="ERF68536.1"/>
    <property type="molecule type" value="Genomic_DNA"/>
</dbReference>
<dbReference type="Proteomes" id="UP000019373">
    <property type="component" value="Unassembled WGS sequence"/>
</dbReference>
<evidence type="ECO:0000256" key="5">
    <source>
        <dbReference type="ARBA" id="ARBA00022840"/>
    </source>
</evidence>
<dbReference type="GO" id="GO:0005816">
    <property type="term" value="C:spindle pole body"/>
    <property type="evidence" value="ECO:0007669"/>
    <property type="project" value="TreeGrafter"/>
</dbReference>
<keyword evidence="5 6" id="KW-0067">ATP-binding</keyword>
<dbReference type="OrthoDB" id="408964at2759"/>
<dbReference type="FunFam" id="1.10.510.10:FF:000652">
    <property type="entry name" value="Serine/threonine-protein kinase"/>
    <property type="match status" value="1"/>
</dbReference>
<protein>
    <recommendedName>
        <fullName evidence="8">Protein kinase domain-containing protein</fullName>
    </recommendedName>
</protein>
<dbReference type="PROSITE" id="PS00108">
    <property type="entry name" value="PROTEIN_KINASE_ST"/>
    <property type="match status" value="1"/>
</dbReference>
<feature type="domain" description="Protein kinase" evidence="8">
    <location>
        <begin position="65"/>
        <end position="324"/>
    </location>
</feature>
<dbReference type="GO" id="GO:0000922">
    <property type="term" value="C:spindle pole"/>
    <property type="evidence" value="ECO:0007669"/>
    <property type="project" value="TreeGrafter"/>
</dbReference>
<dbReference type="Pfam" id="PF00069">
    <property type="entry name" value="Pkinase"/>
    <property type="match status" value="1"/>
</dbReference>
<dbReference type="PANTHER" id="PTHR24345">
    <property type="entry name" value="SERINE/THREONINE-PROTEIN KINASE PLK"/>
    <property type="match status" value="1"/>
</dbReference>
<evidence type="ECO:0000259" key="8">
    <source>
        <dbReference type="PROSITE" id="PS50011"/>
    </source>
</evidence>
<dbReference type="AlphaFoldDB" id="U1GA25"/>
<dbReference type="Gene3D" id="3.30.1120.30">
    <property type="entry name" value="POLO box domain"/>
    <property type="match status" value="1"/>
</dbReference>
<evidence type="ECO:0000256" key="6">
    <source>
        <dbReference type="PROSITE-ProRule" id="PRU10141"/>
    </source>
</evidence>
<dbReference type="GO" id="GO:0005524">
    <property type="term" value="F:ATP binding"/>
    <property type="evidence" value="ECO:0007669"/>
    <property type="project" value="UniProtKB-UniRule"/>
</dbReference>
<keyword evidence="4" id="KW-0418">Kinase</keyword>
<feature type="compositionally biased region" description="Basic and acidic residues" evidence="7">
    <location>
        <begin position="525"/>
        <end position="543"/>
    </location>
</feature>